<gene>
    <name evidence="1" type="ORF">GCM10010145_02290</name>
</gene>
<dbReference type="Proteomes" id="UP000620156">
    <property type="component" value="Unassembled WGS sequence"/>
</dbReference>
<protein>
    <submittedName>
        <fullName evidence="1">Uncharacterized protein</fullName>
    </submittedName>
</protein>
<dbReference type="AlphaFoldDB" id="A0A918EN46"/>
<reference evidence="1" key="2">
    <citation type="submission" date="2020-09" db="EMBL/GenBank/DDBJ databases">
        <authorList>
            <person name="Sun Q."/>
            <person name="Ohkuma M."/>
        </authorList>
    </citation>
    <scope>NUCLEOTIDE SEQUENCE</scope>
    <source>
        <strain evidence="1">JCM 3131</strain>
    </source>
</reference>
<sequence length="54" mass="6068">MPVAVPVPVAGFRPSSSHMCCSQRVGCHGVVRVERVERVERMERVERYDSGIEP</sequence>
<dbReference type="EMBL" id="BMQK01000001">
    <property type="protein sequence ID" value="GGQ38519.1"/>
    <property type="molecule type" value="Genomic_DNA"/>
</dbReference>
<evidence type="ECO:0000313" key="2">
    <source>
        <dbReference type="Proteomes" id="UP000620156"/>
    </source>
</evidence>
<comment type="caution">
    <text evidence="1">The sequence shown here is derived from an EMBL/GenBank/DDBJ whole genome shotgun (WGS) entry which is preliminary data.</text>
</comment>
<accession>A0A918EN46</accession>
<organism evidence="1 2">
    <name type="scientific">Streptomyces ruber</name>
    <dbReference type="NCBI Taxonomy" id="83378"/>
    <lineage>
        <taxon>Bacteria</taxon>
        <taxon>Bacillati</taxon>
        <taxon>Actinomycetota</taxon>
        <taxon>Actinomycetes</taxon>
        <taxon>Kitasatosporales</taxon>
        <taxon>Streptomycetaceae</taxon>
        <taxon>Streptomyces</taxon>
    </lineage>
</organism>
<reference evidence="1" key="1">
    <citation type="journal article" date="2014" name="Int. J. Syst. Evol. Microbiol.">
        <title>Complete genome sequence of Corynebacterium casei LMG S-19264T (=DSM 44701T), isolated from a smear-ripened cheese.</title>
        <authorList>
            <consortium name="US DOE Joint Genome Institute (JGI-PGF)"/>
            <person name="Walter F."/>
            <person name="Albersmeier A."/>
            <person name="Kalinowski J."/>
            <person name="Ruckert C."/>
        </authorList>
    </citation>
    <scope>NUCLEOTIDE SEQUENCE</scope>
    <source>
        <strain evidence="1">JCM 3131</strain>
    </source>
</reference>
<keyword evidence="2" id="KW-1185">Reference proteome</keyword>
<name>A0A918EN46_9ACTN</name>
<proteinExistence type="predicted"/>
<evidence type="ECO:0000313" key="1">
    <source>
        <dbReference type="EMBL" id="GGQ38519.1"/>
    </source>
</evidence>